<gene>
    <name evidence="11" type="ORF">SAMN06297382_2778</name>
</gene>
<accession>A0A239PZ25</accession>
<reference evidence="11 12" key="1">
    <citation type="submission" date="2017-07" db="EMBL/GenBank/DDBJ databases">
        <authorList>
            <person name="Sun Z.S."/>
            <person name="Albrecht U."/>
            <person name="Echele G."/>
            <person name="Lee C.C."/>
        </authorList>
    </citation>
    <scope>NUCLEOTIDE SEQUENCE [LARGE SCALE GENOMIC DNA]</scope>
    <source>
        <strain evidence="11 12">CGMCC 1.12710</strain>
    </source>
</reference>
<feature type="domain" description="Alcohol dehydrogenase iron-type/glycerol dehydrogenase GldA" evidence="9">
    <location>
        <begin position="10"/>
        <end position="173"/>
    </location>
</feature>
<dbReference type="InterPro" id="IPR056798">
    <property type="entry name" value="ADH_Fe_C"/>
</dbReference>
<organism evidence="11 12">
    <name type="scientific">Amphiplicatus metriothermophilus</name>
    <dbReference type="NCBI Taxonomy" id="1519374"/>
    <lineage>
        <taxon>Bacteria</taxon>
        <taxon>Pseudomonadati</taxon>
        <taxon>Pseudomonadota</taxon>
        <taxon>Alphaproteobacteria</taxon>
        <taxon>Parvularculales</taxon>
        <taxon>Parvularculaceae</taxon>
        <taxon>Amphiplicatus</taxon>
    </lineage>
</organism>
<dbReference type="SUPFAM" id="SSF56796">
    <property type="entry name" value="Dehydroquinate synthase-like"/>
    <property type="match status" value="1"/>
</dbReference>
<dbReference type="Proteomes" id="UP000198346">
    <property type="component" value="Unassembled WGS sequence"/>
</dbReference>
<dbReference type="GO" id="GO:0046872">
    <property type="term" value="F:metal ion binding"/>
    <property type="evidence" value="ECO:0007669"/>
    <property type="project" value="InterPro"/>
</dbReference>
<keyword evidence="12" id="KW-1185">Reference proteome</keyword>
<keyword evidence="3" id="KW-0560">Oxidoreductase</keyword>
<dbReference type="Gene3D" id="3.40.50.1970">
    <property type="match status" value="1"/>
</dbReference>
<dbReference type="GO" id="GO:0004022">
    <property type="term" value="F:alcohol dehydrogenase (NAD+) activity"/>
    <property type="evidence" value="ECO:0007669"/>
    <property type="project" value="UniProtKB-EC"/>
</dbReference>
<evidence type="ECO:0000259" key="10">
    <source>
        <dbReference type="Pfam" id="PF25137"/>
    </source>
</evidence>
<keyword evidence="4" id="KW-0520">NAD</keyword>
<evidence type="ECO:0000313" key="12">
    <source>
        <dbReference type="Proteomes" id="UP000198346"/>
    </source>
</evidence>
<evidence type="ECO:0000313" key="11">
    <source>
        <dbReference type="EMBL" id="SNT75514.1"/>
    </source>
</evidence>
<evidence type="ECO:0000256" key="2">
    <source>
        <dbReference type="ARBA" id="ARBA00007358"/>
    </source>
</evidence>
<dbReference type="CDD" id="cd08193">
    <property type="entry name" value="HVD"/>
    <property type="match status" value="1"/>
</dbReference>
<proteinExistence type="inferred from homology"/>
<comment type="cofactor">
    <cofactor evidence="1">
        <name>Fe cation</name>
        <dbReference type="ChEBI" id="CHEBI:24875"/>
    </cofactor>
</comment>
<name>A0A239PZ25_9PROT</name>
<comment type="catalytic activity">
    <reaction evidence="6">
        <text>a primary alcohol + NAD(+) = an aldehyde + NADH + H(+)</text>
        <dbReference type="Rhea" id="RHEA:10736"/>
        <dbReference type="ChEBI" id="CHEBI:15378"/>
        <dbReference type="ChEBI" id="CHEBI:15734"/>
        <dbReference type="ChEBI" id="CHEBI:17478"/>
        <dbReference type="ChEBI" id="CHEBI:57540"/>
        <dbReference type="ChEBI" id="CHEBI:57945"/>
        <dbReference type="EC" id="1.1.1.1"/>
    </reaction>
</comment>
<evidence type="ECO:0000256" key="8">
    <source>
        <dbReference type="ARBA" id="ARBA00076680"/>
    </source>
</evidence>
<feature type="domain" description="Fe-containing alcohol dehydrogenase-like C-terminal" evidence="10">
    <location>
        <begin position="185"/>
        <end position="379"/>
    </location>
</feature>
<dbReference type="InterPro" id="IPR039697">
    <property type="entry name" value="Alcohol_dehydrogenase_Fe"/>
</dbReference>
<evidence type="ECO:0000256" key="7">
    <source>
        <dbReference type="ARBA" id="ARBA00074848"/>
    </source>
</evidence>
<dbReference type="EMBL" id="FZQA01000008">
    <property type="protein sequence ID" value="SNT75514.1"/>
    <property type="molecule type" value="Genomic_DNA"/>
</dbReference>
<evidence type="ECO:0000256" key="6">
    <source>
        <dbReference type="ARBA" id="ARBA00049243"/>
    </source>
</evidence>
<evidence type="ECO:0000256" key="1">
    <source>
        <dbReference type="ARBA" id="ARBA00001962"/>
    </source>
</evidence>
<dbReference type="FunFam" id="3.40.50.1970:FF:000003">
    <property type="entry name" value="Alcohol dehydrogenase, iron-containing"/>
    <property type="match status" value="1"/>
</dbReference>
<dbReference type="AlphaFoldDB" id="A0A239PZ25"/>
<evidence type="ECO:0000256" key="3">
    <source>
        <dbReference type="ARBA" id="ARBA00023002"/>
    </source>
</evidence>
<evidence type="ECO:0000256" key="4">
    <source>
        <dbReference type="ARBA" id="ARBA00023027"/>
    </source>
</evidence>
<dbReference type="OrthoDB" id="9815791at2"/>
<comment type="catalytic activity">
    <reaction evidence="5">
        <text>a secondary alcohol + NAD(+) = a ketone + NADH + H(+)</text>
        <dbReference type="Rhea" id="RHEA:10740"/>
        <dbReference type="ChEBI" id="CHEBI:15378"/>
        <dbReference type="ChEBI" id="CHEBI:17087"/>
        <dbReference type="ChEBI" id="CHEBI:35681"/>
        <dbReference type="ChEBI" id="CHEBI:57540"/>
        <dbReference type="ChEBI" id="CHEBI:57945"/>
        <dbReference type="EC" id="1.1.1.1"/>
    </reaction>
</comment>
<dbReference type="Gene3D" id="1.20.1090.10">
    <property type="entry name" value="Dehydroquinate synthase-like - alpha domain"/>
    <property type="match status" value="1"/>
</dbReference>
<dbReference type="PANTHER" id="PTHR11496:SF102">
    <property type="entry name" value="ALCOHOL DEHYDROGENASE 4"/>
    <property type="match status" value="1"/>
</dbReference>
<evidence type="ECO:0000259" key="9">
    <source>
        <dbReference type="Pfam" id="PF00465"/>
    </source>
</evidence>
<dbReference type="FunFam" id="1.20.1090.10:FF:000001">
    <property type="entry name" value="Aldehyde-alcohol dehydrogenase"/>
    <property type="match status" value="1"/>
</dbReference>
<dbReference type="Pfam" id="PF25137">
    <property type="entry name" value="ADH_Fe_C"/>
    <property type="match status" value="1"/>
</dbReference>
<dbReference type="InterPro" id="IPR018211">
    <property type="entry name" value="ADH_Fe_CS"/>
</dbReference>
<comment type="similarity">
    <text evidence="2">Belongs to the iron-containing alcohol dehydrogenase family.</text>
</comment>
<dbReference type="RefSeq" id="WP_089413196.1">
    <property type="nucleotide sequence ID" value="NZ_FZQA01000008.1"/>
</dbReference>
<dbReference type="Pfam" id="PF00465">
    <property type="entry name" value="Fe-ADH"/>
    <property type="match status" value="1"/>
</dbReference>
<evidence type="ECO:0000256" key="5">
    <source>
        <dbReference type="ARBA" id="ARBA00049164"/>
    </source>
</evidence>
<sequence length="381" mass="39683">MGFVFKTVPHIVFETGAAARIGEIVAGRMTRPFLVTDRFLLDSGLVAPALDSLKAAGLTPTVFSEVAADPPAPIVRRAIEAARAAGADGVIGLGGGSSMDTAKIVAVLMNSDQHLEEIYGVGAVRGARAPLALAPTTAGTGSEVTDIAVITTEDDQKMGVVADQLFADVAVLDAALTLGLPRAATAATGIDAMVHAIEAYTTKLKKNPISDMLAREALSLLANNIVRACEAPDDLAAREAMLRGAMLAGQAFANAPVAAVHAMAYPIGALFHVPHGLSNALMLAPVLRFNLEAAAPLYAELGDVIGAEATGGFVERADAFIAKIAQICASTGVEQRLSQVGISHNDLPRMAEDVMKITRLLQNNPRELTYDDALRLYAEVL</sequence>
<protein>
    <recommendedName>
        <fullName evidence="7">Alcohol dehydrogenase 2</fullName>
    </recommendedName>
    <alternativeName>
        <fullName evidence="8">Alcohol dehydrogenase II</fullName>
    </alternativeName>
</protein>
<dbReference type="InterPro" id="IPR001670">
    <property type="entry name" value="ADH_Fe/GldA"/>
</dbReference>
<dbReference type="PANTHER" id="PTHR11496">
    <property type="entry name" value="ALCOHOL DEHYDROGENASE"/>
    <property type="match status" value="1"/>
</dbReference>
<dbReference type="PROSITE" id="PS00913">
    <property type="entry name" value="ADH_IRON_1"/>
    <property type="match status" value="1"/>
</dbReference>